<evidence type="ECO:0000256" key="1">
    <source>
        <dbReference type="SAM" id="MobiDB-lite"/>
    </source>
</evidence>
<dbReference type="Proteomes" id="UP000636661">
    <property type="component" value="Unassembled WGS sequence"/>
</dbReference>
<evidence type="ECO:0000313" key="2">
    <source>
        <dbReference type="EMBL" id="GGU44134.1"/>
    </source>
</evidence>
<reference evidence="2" key="1">
    <citation type="journal article" date="2014" name="Int. J. Syst. Evol. Microbiol.">
        <title>Complete genome sequence of Corynebacterium casei LMG S-19264T (=DSM 44701T), isolated from a smear-ripened cheese.</title>
        <authorList>
            <consortium name="US DOE Joint Genome Institute (JGI-PGF)"/>
            <person name="Walter F."/>
            <person name="Albersmeier A."/>
            <person name="Kalinowski J."/>
            <person name="Ruckert C."/>
        </authorList>
    </citation>
    <scope>NUCLEOTIDE SEQUENCE</scope>
    <source>
        <strain evidence="2">JCM 4391</strain>
    </source>
</reference>
<evidence type="ECO:0000313" key="3">
    <source>
        <dbReference type="Proteomes" id="UP000636661"/>
    </source>
</evidence>
<feature type="region of interest" description="Disordered" evidence="1">
    <location>
        <begin position="28"/>
        <end position="80"/>
    </location>
</feature>
<comment type="caution">
    <text evidence="2">The sequence shown here is derived from an EMBL/GenBank/DDBJ whole genome shotgun (WGS) entry which is preliminary data.</text>
</comment>
<sequence>MANTKMPARSSACCTEGVKNSWSTAQLCRFPPGAPPRRTVAPARRPGGRSRGAARVPGEGTPRAPRTGAAQWGVFGAQGD</sequence>
<accession>A0A918HZV8</accession>
<proteinExistence type="predicted"/>
<organism evidence="2 3">
    <name type="scientific">Streptomyces lavendofoliae</name>
    <dbReference type="NCBI Taxonomy" id="67314"/>
    <lineage>
        <taxon>Bacteria</taxon>
        <taxon>Bacillati</taxon>
        <taxon>Actinomycetota</taxon>
        <taxon>Actinomycetes</taxon>
        <taxon>Kitasatosporales</taxon>
        <taxon>Streptomycetaceae</taxon>
        <taxon>Streptomyces</taxon>
    </lineage>
</organism>
<protein>
    <submittedName>
        <fullName evidence="2">Uncharacterized protein</fullName>
    </submittedName>
</protein>
<dbReference type="AlphaFoldDB" id="A0A918HZV8"/>
<feature type="compositionally biased region" description="Low complexity" evidence="1">
    <location>
        <begin position="36"/>
        <end position="58"/>
    </location>
</feature>
<gene>
    <name evidence="2" type="ORF">GCM10010274_35140</name>
</gene>
<name>A0A918HZV8_9ACTN</name>
<dbReference type="EMBL" id="BMTP01000008">
    <property type="protein sequence ID" value="GGU44134.1"/>
    <property type="molecule type" value="Genomic_DNA"/>
</dbReference>
<keyword evidence="3" id="KW-1185">Reference proteome</keyword>
<reference evidence="2" key="2">
    <citation type="submission" date="2020-09" db="EMBL/GenBank/DDBJ databases">
        <authorList>
            <person name="Sun Q."/>
            <person name="Ohkuma M."/>
        </authorList>
    </citation>
    <scope>NUCLEOTIDE SEQUENCE</scope>
    <source>
        <strain evidence="2">JCM 4391</strain>
    </source>
</reference>